<comment type="caution">
    <text evidence="1">The sequence shown here is derived from an EMBL/GenBank/DDBJ whole genome shotgun (WGS) entry which is preliminary data.</text>
</comment>
<evidence type="ECO:0000313" key="2">
    <source>
        <dbReference type="Proteomes" id="UP001524478"/>
    </source>
</evidence>
<proteinExistence type="predicted"/>
<reference evidence="1 2" key="1">
    <citation type="submission" date="2022-06" db="EMBL/GenBank/DDBJ databases">
        <title>Isolation of gut microbiota from human fecal samples.</title>
        <authorList>
            <person name="Pamer E.G."/>
            <person name="Barat B."/>
            <person name="Waligurski E."/>
            <person name="Medina S."/>
            <person name="Paddock L."/>
            <person name="Mostad J."/>
        </authorList>
    </citation>
    <scope>NUCLEOTIDE SEQUENCE [LARGE SCALE GENOMIC DNA]</scope>
    <source>
        <strain evidence="1 2">DFI.7.95</strain>
    </source>
</reference>
<sequence length="143" mass="17059">MNTLQSKRCEICNSEMYEGELGEAWWICSNKECSRSNPNWPTEELMKKIQPKYDEIQNKINNLKALIIEKISAEVEIHTARWIADGSGCLKMHDRKIEFYFKEGIVYYFTDNQELITSFKEQNLDEHLLEVWRLTMEQLSLFR</sequence>
<evidence type="ECO:0000313" key="1">
    <source>
        <dbReference type="EMBL" id="MCQ4925020.1"/>
    </source>
</evidence>
<dbReference type="EMBL" id="JANGAC010000017">
    <property type="protein sequence ID" value="MCQ4925020.1"/>
    <property type="molecule type" value="Genomic_DNA"/>
</dbReference>
<dbReference type="RefSeq" id="WP_256312612.1">
    <property type="nucleotide sequence ID" value="NZ_JANGAC010000017.1"/>
</dbReference>
<gene>
    <name evidence="1" type="ORF">NE686_18105</name>
</gene>
<dbReference type="Proteomes" id="UP001524478">
    <property type="component" value="Unassembled WGS sequence"/>
</dbReference>
<accession>A0ABT1SFG8</accession>
<name>A0ABT1SFG8_9FIRM</name>
<organism evidence="1 2">
    <name type="scientific">Tissierella carlieri</name>
    <dbReference type="NCBI Taxonomy" id="689904"/>
    <lineage>
        <taxon>Bacteria</taxon>
        <taxon>Bacillati</taxon>
        <taxon>Bacillota</taxon>
        <taxon>Tissierellia</taxon>
        <taxon>Tissierellales</taxon>
        <taxon>Tissierellaceae</taxon>
        <taxon>Tissierella</taxon>
    </lineage>
</organism>
<keyword evidence="2" id="KW-1185">Reference proteome</keyword>
<protein>
    <submittedName>
        <fullName evidence="1">Uncharacterized protein</fullName>
    </submittedName>
</protein>